<evidence type="ECO:0000256" key="10">
    <source>
        <dbReference type="ARBA" id="ARBA00023136"/>
    </source>
</evidence>
<dbReference type="Gene3D" id="3.40.1690.10">
    <property type="entry name" value="secretion proteins EscU"/>
    <property type="match status" value="1"/>
</dbReference>
<sequence length="385" mass="42111">MAENESSQEKTEEPTPKRLRDAQDKGQVASSKELNTTLVLLAGSVTLLTFGGAMLDRIQELFRRSFMIDRGRIFDPAYMLTALEDRLAQGLLILAPLMGVLAIAALIGPVVMGGGRFRPQGMAFKGEKLDPMKGLKRIFGPQGAMELGKTLAKFGLIATVATIILWTFANRIIALGGQEMGPGLAHAGYLIAWTFVALSATMVFVTLVDVPFQIWNHQRQLRMTKQEVKDEYKETEGKPEVKSKIRQTQQEISRRRMMAEVPKADVVVTNPTHFAVALKYDQSKMRAPRVVAKGADFVAAEIRETARSHGVAVFSAPPLARALYSGTKLDQEIPAALYVAVAQVLAYVYQLRSAQRQGGEPPPPPTDLPVPDDLANPDSTPSENA</sequence>
<dbReference type="AlphaFoldDB" id="A0A1I4QHT1"/>
<evidence type="ECO:0000256" key="11">
    <source>
        <dbReference type="ARBA" id="ARBA00023225"/>
    </source>
</evidence>
<keyword evidence="15" id="KW-0966">Cell projection</keyword>
<evidence type="ECO:0000256" key="9">
    <source>
        <dbReference type="ARBA" id="ARBA00022989"/>
    </source>
</evidence>
<comment type="function">
    <text evidence="12 13">Required for formation of the rod structure in the basal body of the flagellar apparatus. Together with FliI and FliH, may constitute the export apparatus of flagellin.</text>
</comment>
<feature type="region of interest" description="Disordered" evidence="14">
    <location>
        <begin position="354"/>
        <end position="385"/>
    </location>
</feature>
<keyword evidence="5 13" id="KW-1003">Cell membrane</keyword>
<evidence type="ECO:0000256" key="12">
    <source>
        <dbReference type="ARBA" id="ARBA00025078"/>
    </source>
</evidence>
<feature type="transmembrane region" description="Helical" evidence="13">
    <location>
        <begin position="151"/>
        <end position="169"/>
    </location>
</feature>
<dbReference type="NCBIfam" id="TIGR00328">
    <property type="entry name" value="flhB"/>
    <property type="match status" value="1"/>
</dbReference>
<dbReference type="PANTHER" id="PTHR30531:SF12">
    <property type="entry name" value="FLAGELLAR BIOSYNTHETIC PROTEIN FLHB"/>
    <property type="match status" value="1"/>
</dbReference>
<dbReference type="EMBL" id="FOUO01000004">
    <property type="protein sequence ID" value="SFM39648.1"/>
    <property type="molecule type" value="Genomic_DNA"/>
</dbReference>
<evidence type="ECO:0000256" key="4">
    <source>
        <dbReference type="ARBA" id="ARBA00022448"/>
    </source>
</evidence>
<dbReference type="InterPro" id="IPR006136">
    <property type="entry name" value="FlhB"/>
</dbReference>
<feature type="transmembrane region" description="Helical" evidence="13">
    <location>
        <begin position="87"/>
        <end position="112"/>
    </location>
</feature>
<evidence type="ECO:0000256" key="6">
    <source>
        <dbReference type="ARBA" id="ARBA00022692"/>
    </source>
</evidence>
<dbReference type="PANTHER" id="PTHR30531">
    <property type="entry name" value="FLAGELLAR BIOSYNTHETIC PROTEIN FLHB"/>
    <property type="match status" value="1"/>
</dbReference>
<dbReference type="PRINTS" id="PR00950">
    <property type="entry name" value="TYPE3IMSPROT"/>
</dbReference>
<keyword evidence="10 13" id="KW-0472">Membrane</keyword>
<keyword evidence="8 13" id="KW-0653">Protein transport</keyword>
<evidence type="ECO:0000313" key="15">
    <source>
        <dbReference type="EMBL" id="SFM39648.1"/>
    </source>
</evidence>
<evidence type="ECO:0000256" key="5">
    <source>
        <dbReference type="ARBA" id="ARBA00022475"/>
    </source>
</evidence>
<evidence type="ECO:0000256" key="7">
    <source>
        <dbReference type="ARBA" id="ARBA00022795"/>
    </source>
</evidence>
<keyword evidence="16" id="KW-1185">Reference proteome</keyword>
<dbReference type="Proteomes" id="UP000199556">
    <property type="component" value="Unassembled WGS sequence"/>
</dbReference>
<evidence type="ECO:0000256" key="13">
    <source>
        <dbReference type="RuleBase" id="RU364091"/>
    </source>
</evidence>
<evidence type="ECO:0000256" key="2">
    <source>
        <dbReference type="ARBA" id="ARBA00010690"/>
    </source>
</evidence>
<feature type="transmembrane region" description="Helical" evidence="13">
    <location>
        <begin position="189"/>
        <end position="215"/>
    </location>
</feature>
<evidence type="ECO:0000256" key="3">
    <source>
        <dbReference type="ARBA" id="ARBA00021622"/>
    </source>
</evidence>
<keyword evidence="4 13" id="KW-0813">Transport</keyword>
<feature type="region of interest" description="Disordered" evidence="14">
    <location>
        <begin position="1"/>
        <end position="28"/>
    </location>
</feature>
<dbReference type="SUPFAM" id="SSF160544">
    <property type="entry name" value="EscU C-terminal domain-like"/>
    <property type="match status" value="1"/>
</dbReference>
<comment type="subcellular location">
    <subcellularLocation>
        <location evidence="1">Cell membrane</location>
        <topology evidence="1">Multi-pass membrane protein</topology>
    </subcellularLocation>
</comment>
<dbReference type="GO" id="GO:0009306">
    <property type="term" value="P:protein secretion"/>
    <property type="evidence" value="ECO:0007669"/>
    <property type="project" value="InterPro"/>
</dbReference>
<dbReference type="STRING" id="195064.SAMN05421721_104170"/>
<keyword evidence="11 13" id="KW-1006">Bacterial flagellum protein export</keyword>
<dbReference type="FunFam" id="3.40.1690.10:FF:000001">
    <property type="entry name" value="Flagellar biosynthetic protein FlhB"/>
    <property type="match status" value="1"/>
</dbReference>
<feature type="compositionally biased region" description="Basic and acidic residues" evidence="14">
    <location>
        <begin position="7"/>
        <end position="24"/>
    </location>
</feature>
<evidence type="ECO:0000313" key="16">
    <source>
        <dbReference type="Proteomes" id="UP000199556"/>
    </source>
</evidence>
<dbReference type="InterPro" id="IPR006135">
    <property type="entry name" value="T3SS_substrate_exporter"/>
</dbReference>
<dbReference type="OrthoDB" id="9807950at2"/>
<keyword evidence="9 13" id="KW-1133">Transmembrane helix</keyword>
<proteinExistence type="inferred from homology"/>
<dbReference type="InterPro" id="IPR029025">
    <property type="entry name" value="T3SS_substrate_exporter_C"/>
</dbReference>
<organism evidence="15 16">
    <name type="scientific">Ectothiorhodospira mobilis</name>
    <dbReference type="NCBI Taxonomy" id="195064"/>
    <lineage>
        <taxon>Bacteria</taxon>
        <taxon>Pseudomonadati</taxon>
        <taxon>Pseudomonadota</taxon>
        <taxon>Gammaproteobacteria</taxon>
        <taxon>Chromatiales</taxon>
        <taxon>Ectothiorhodospiraceae</taxon>
        <taxon>Ectothiorhodospira</taxon>
    </lineage>
</organism>
<evidence type="ECO:0000256" key="8">
    <source>
        <dbReference type="ARBA" id="ARBA00022927"/>
    </source>
</evidence>
<dbReference type="GO" id="GO:0044780">
    <property type="term" value="P:bacterial-type flagellum assembly"/>
    <property type="evidence" value="ECO:0007669"/>
    <property type="project" value="InterPro"/>
</dbReference>
<gene>
    <name evidence="13" type="primary">flhB</name>
    <name evidence="15" type="ORF">SAMN05421721_104170</name>
</gene>
<keyword evidence="15" id="KW-0969">Cilium</keyword>
<feature type="transmembrane region" description="Helical" evidence="13">
    <location>
        <begin position="34"/>
        <end position="55"/>
    </location>
</feature>
<comment type="similarity">
    <text evidence="2 13">Belongs to the type III secretion exporter family.</text>
</comment>
<name>A0A1I4QHT1_ECTMO</name>
<protein>
    <recommendedName>
        <fullName evidence="3 13">Flagellar biosynthetic protein FlhB</fullName>
    </recommendedName>
</protein>
<evidence type="ECO:0000256" key="14">
    <source>
        <dbReference type="SAM" id="MobiDB-lite"/>
    </source>
</evidence>
<accession>A0A1I4QHT1</accession>
<dbReference type="Pfam" id="PF01312">
    <property type="entry name" value="Bac_export_2"/>
    <property type="match status" value="1"/>
</dbReference>
<evidence type="ECO:0000256" key="1">
    <source>
        <dbReference type="ARBA" id="ARBA00004651"/>
    </source>
</evidence>
<reference evidence="15 16" key="1">
    <citation type="submission" date="2016-10" db="EMBL/GenBank/DDBJ databases">
        <authorList>
            <person name="de Groot N.N."/>
        </authorList>
    </citation>
    <scope>NUCLEOTIDE SEQUENCE [LARGE SCALE GENOMIC DNA]</scope>
    <source>
        <strain evidence="15 16">DSM 4180</strain>
    </source>
</reference>
<dbReference type="RefSeq" id="WP_090484071.1">
    <property type="nucleotide sequence ID" value="NZ_FOUO01000004.1"/>
</dbReference>
<keyword evidence="6 13" id="KW-0812">Transmembrane</keyword>
<dbReference type="Gene3D" id="6.10.250.2080">
    <property type="match status" value="1"/>
</dbReference>
<keyword evidence="7 13" id="KW-1005">Bacterial flagellum biogenesis</keyword>
<keyword evidence="15" id="KW-0282">Flagellum</keyword>
<dbReference type="GO" id="GO:0005886">
    <property type="term" value="C:plasma membrane"/>
    <property type="evidence" value="ECO:0007669"/>
    <property type="project" value="UniProtKB-SubCell"/>
</dbReference>